<evidence type="ECO:0000313" key="2">
    <source>
        <dbReference type="Proteomes" id="UP001454036"/>
    </source>
</evidence>
<proteinExistence type="predicted"/>
<reference evidence="1 2" key="1">
    <citation type="submission" date="2024-01" db="EMBL/GenBank/DDBJ databases">
        <title>The complete chloroplast genome sequence of Lithospermum erythrorhizon: insights into the phylogenetic relationship among Boraginaceae species and the maternal lineages of purple gromwells.</title>
        <authorList>
            <person name="Okada T."/>
            <person name="Watanabe K."/>
        </authorList>
    </citation>
    <scope>NUCLEOTIDE SEQUENCE [LARGE SCALE GENOMIC DNA]</scope>
</reference>
<accession>A0AAV3P5C9</accession>
<gene>
    <name evidence="1" type="ORF">LIER_36338</name>
</gene>
<dbReference type="EMBL" id="BAABME010016577">
    <property type="protein sequence ID" value="GAA0146551.1"/>
    <property type="molecule type" value="Genomic_DNA"/>
</dbReference>
<comment type="caution">
    <text evidence="1">The sequence shown here is derived from an EMBL/GenBank/DDBJ whole genome shotgun (WGS) entry which is preliminary data.</text>
</comment>
<sequence length="145" mass="16308">MKLIKLGFIIALASGVSALFIYLVGVSSSPNWTIQLTYQDIEALQSLQSNFQKCVSANGLGLQATNGNDYCKVTVNFPSDTEKNWIDPKTGKHEPLSYEFDLCEAVATWEQVRNSTTILTREFIEALPNGWEEYAWRRINKGILL</sequence>
<name>A0AAV3P5C9_LITER</name>
<protein>
    <submittedName>
        <fullName evidence="1">Transferase</fullName>
    </submittedName>
</protein>
<dbReference type="GO" id="GO:0016740">
    <property type="term" value="F:transferase activity"/>
    <property type="evidence" value="ECO:0007669"/>
    <property type="project" value="UniProtKB-KW"/>
</dbReference>
<dbReference type="PANTHER" id="PTHR47379">
    <property type="entry name" value="SIALYLTRANSFERASE-LIKE PROTEIN 2"/>
    <property type="match status" value="1"/>
</dbReference>
<evidence type="ECO:0000313" key="1">
    <source>
        <dbReference type="EMBL" id="GAA0146551.1"/>
    </source>
</evidence>
<dbReference type="PANTHER" id="PTHR47379:SF3">
    <property type="entry name" value="SIALYLTRANSFERASE-LIKE PROTEIN 2"/>
    <property type="match status" value="1"/>
</dbReference>
<keyword evidence="2" id="KW-1185">Reference proteome</keyword>
<keyword evidence="1" id="KW-0808">Transferase</keyword>
<organism evidence="1 2">
    <name type="scientific">Lithospermum erythrorhizon</name>
    <name type="common">Purple gromwell</name>
    <name type="synonym">Lithospermum officinale var. erythrorhizon</name>
    <dbReference type="NCBI Taxonomy" id="34254"/>
    <lineage>
        <taxon>Eukaryota</taxon>
        <taxon>Viridiplantae</taxon>
        <taxon>Streptophyta</taxon>
        <taxon>Embryophyta</taxon>
        <taxon>Tracheophyta</taxon>
        <taxon>Spermatophyta</taxon>
        <taxon>Magnoliopsida</taxon>
        <taxon>eudicotyledons</taxon>
        <taxon>Gunneridae</taxon>
        <taxon>Pentapetalae</taxon>
        <taxon>asterids</taxon>
        <taxon>lamiids</taxon>
        <taxon>Boraginales</taxon>
        <taxon>Boraginaceae</taxon>
        <taxon>Boraginoideae</taxon>
        <taxon>Lithospermeae</taxon>
        <taxon>Lithospermum</taxon>
    </lineage>
</organism>
<dbReference type="Proteomes" id="UP001454036">
    <property type="component" value="Unassembled WGS sequence"/>
</dbReference>
<dbReference type="AlphaFoldDB" id="A0AAV3P5C9"/>